<dbReference type="PANTHER" id="PTHR43547">
    <property type="entry name" value="TWO-COMPONENT HISTIDINE KINASE"/>
    <property type="match status" value="1"/>
</dbReference>
<dbReference type="SMART" id="SM00448">
    <property type="entry name" value="REC"/>
    <property type="match status" value="1"/>
</dbReference>
<dbReference type="InterPro" id="IPR001789">
    <property type="entry name" value="Sig_transdc_resp-reg_receiver"/>
</dbReference>
<dbReference type="SUPFAM" id="SSF55874">
    <property type="entry name" value="ATPase domain of HSP90 chaperone/DNA topoisomerase II/histidine kinase"/>
    <property type="match status" value="1"/>
</dbReference>
<evidence type="ECO:0000259" key="6">
    <source>
        <dbReference type="PROSITE" id="PS50110"/>
    </source>
</evidence>
<dbReference type="InterPro" id="IPR005467">
    <property type="entry name" value="His_kinase_dom"/>
</dbReference>
<proteinExistence type="predicted"/>
<sequence>MRVEATGADKVALKISDNGPGVPDSIARRIFDPFFTTKPQGTGTGIGLSFSQGIAEAHGGSLALLPSEAGALFRLELPVALTCSATRPGVDSAIPVQPRHVLIVDDEPELAETMARLLRRQGLKADVAVGGLAGQERLRAFDYDLIFFDLRMPDFDGPALYRWLLAERPYLAERIAFVTGDTLGPAAVRFLEESGRPALEKPFTRETVNDLLARIASMPTK</sequence>
<dbReference type="PANTHER" id="PTHR43547:SF2">
    <property type="entry name" value="HYBRID SIGNAL TRANSDUCTION HISTIDINE KINASE C"/>
    <property type="match status" value="1"/>
</dbReference>
<evidence type="ECO:0000313" key="8">
    <source>
        <dbReference type="Proteomes" id="UP000274661"/>
    </source>
</evidence>
<dbReference type="PROSITE" id="PS50109">
    <property type="entry name" value="HIS_KIN"/>
    <property type="match status" value="1"/>
</dbReference>
<protein>
    <recommendedName>
        <fullName evidence="2">histidine kinase</fullName>
        <ecNumber evidence="2">2.7.13.3</ecNumber>
    </recommendedName>
</protein>
<gene>
    <name evidence="7" type="ORF">HMF7854_12055</name>
</gene>
<comment type="catalytic activity">
    <reaction evidence="1">
        <text>ATP + protein L-histidine = ADP + protein N-phospho-L-histidine.</text>
        <dbReference type="EC" id="2.7.13.3"/>
    </reaction>
</comment>
<evidence type="ECO:0000256" key="4">
    <source>
        <dbReference type="PROSITE-ProRule" id="PRU00169"/>
    </source>
</evidence>
<keyword evidence="3 4" id="KW-0597">Phosphoprotein</keyword>
<feature type="domain" description="Histidine kinase" evidence="5">
    <location>
        <begin position="1"/>
        <end position="81"/>
    </location>
</feature>
<evidence type="ECO:0000256" key="1">
    <source>
        <dbReference type="ARBA" id="ARBA00000085"/>
    </source>
</evidence>
<comment type="caution">
    <text evidence="7">The sequence shown here is derived from an EMBL/GenBank/DDBJ whole genome shotgun (WGS) entry which is preliminary data.</text>
</comment>
<dbReference type="InterPro" id="IPR011006">
    <property type="entry name" value="CheY-like_superfamily"/>
</dbReference>
<evidence type="ECO:0000256" key="2">
    <source>
        <dbReference type="ARBA" id="ARBA00012438"/>
    </source>
</evidence>
<dbReference type="PRINTS" id="PR00344">
    <property type="entry name" value="BCTRLSENSOR"/>
</dbReference>
<dbReference type="CDD" id="cd00156">
    <property type="entry name" value="REC"/>
    <property type="match status" value="1"/>
</dbReference>
<dbReference type="InterPro" id="IPR036890">
    <property type="entry name" value="HATPase_C_sf"/>
</dbReference>
<reference evidence="7 8" key="1">
    <citation type="submission" date="2018-12" db="EMBL/GenBank/DDBJ databases">
        <title>Sphingomonas sp. HMF7854 Genome sequencing and assembly.</title>
        <authorList>
            <person name="Cha I."/>
            <person name="Kang H."/>
            <person name="Kim H."/>
            <person name="Kang J."/>
            <person name="Joh K."/>
        </authorList>
    </citation>
    <scope>NUCLEOTIDE SEQUENCE [LARGE SCALE GENOMIC DNA]</scope>
    <source>
        <strain evidence="7 8">HMF7854</strain>
    </source>
</reference>
<keyword evidence="8" id="KW-1185">Reference proteome</keyword>
<dbReference type="Gene3D" id="3.40.50.2300">
    <property type="match status" value="1"/>
</dbReference>
<dbReference type="Gene3D" id="3.30.565.10">
    <property type="entry name" value="Histidine kinase-like ATPase, C-terminal domain"/>
    <property type="match status" value="1"/>
</dbReference>
<dbReference type="Pfam" id="PF00072">
    <property type="entry name" value="Response_reg"/>
    <property type="match status" value="1"/>
</dbReference>
<evidence type="ECO:0000256" key="3">
    <source>
        <dbReference type="ARBA" id="ARBA00022553"/>
    </source>
</evidence>
<dbReference type="OrthoDB" id="9796100at2"/>
<dbReference type="PROSITE" id="PS50110">
    <property type="entry name" value="RESPONSE_REGULATORY"/>
    <property type="match status" value="1"/>
</dbReference>
<name>A0A3R9YJS8_9SPHN</name>
<feature type="domain" description="Response regulatory" evidence="6">
    <location>
        <begin position="100"/>
        <end position="216"/>
    </location>
</feature>
<dbReference type="EMBL" id="RWJF01000001">
    <property type="protein sequence ID" value="RST31492.1"/>
    <property type="molecule type" value="Genomic_DNA"/>
</dbReference>
<dbReference type="RefSeq" id="WP_126719318.1">
    <property type="nucleotide sequence ID" value="NZ_RWJF01000001.1"/>
</dbReference>
<dbReference type="EC" id="2.7.13.3" evidence="2"/>
<dbReference type="SMART" id="SM00387">
    <property type="entry name" value="HATPase_c"/>
    <property type="match status" value="1"/>
</dbReference>
<dbReference type="AlphaFoldDB" id="A0A3R9YJS8"/>
<dbReference type="GO" id="GO:0000155">
    <property type="term" value="F:phosphorelay sensor kinase activity"/>
    <property type="evidence" value="ECO:0007669"/>
    <property type="project" value="TreeGrafter"/>
</dbReference>
<dbReference type="InterPro" id="IPR004358">
    <property type="entry name" value="Sig_transdc_His_kin-like_C"/>
</dbReference>
<feature type="modified residue" description="4-aspartylphosphate" evidence="4">
    <location>
        <position position="149"/>
    </location>
</feature>
<dbReference type="InterPro" id="IPR003594">
    <property type="entry name" value="HATPase_dom"/>
</dbReference>
<accession>A0A3R9YJS8</accession>
<organism evidence="7 8">
    <name type="scientific">Sphingomonas ginkgonis</name>
    <dbReference type="NCBI Taxonomy" id="2315330"/>
    <lineage>
        <taxon>Bacteria</taxon>
        <taxon>Pseudomonadati</taxon>
        <taxon>Pseudomonadota</taxon>
        <taxon>Alphaproteobacteria</taxon>
        <taxon>Sphingomonadales</taxon>
        <taxon>Sphingomonadaceae</taxon>
        <taxon>Sphingomonas</taxon>
    </lineage>
</organism>
<dbReference type="SUPFAM" id="SSF52172">
    <property type="entry name" value="CheY-like"/>
    <property type="match status" value="1"/>
</dbReference>
<dbReference type="Pfam" id="PF02518">
    <property type="entry name" value="HATPase_c"/>
    <property type="match status" value="1"/>
</dbReference>
<evidence type="ECO:0000259" key="5">
    <source>
        <dbReference type="PROSITE" id="PS50109"/>
    </source>
</evidence>
<evidence type="ECO:0000313" key="7">
    <source>
        <dbReference type="EMBL" id="RST31492.1"/>
    </source>
</evidence>
<dbReference type="Proteomes" id="UP000274661">
    <property type="component" value="Unassembled WGS sequence"/>
</dbReference>